<dbReference type="KEGG" id="pfer:IRI77_16870"/>
<evidence type="ECO:0000313" key="3">
    <source>
        <dbReference type="EMBL" id="QOY91551.1"/>
    </source>
</evidence>
<dbReference type="RefSeq" id="WP_194453205.1">
    <property type="nucleotide sequence ID" value="NZ_CP063849.1"/>
</dbReference>
<dbReference type="AlphaFoldDB" id="A0A7S7SPF6"/>
<evidence type="ECO:0000256" key="1">
    <source>
        <dbReference type="SAM" id="SignalP"/>
    </source>
</evidence>
<dbReference type="GO" id="GO:0030246">
    <property type="term" value="F:carbohydrate binding"/>
    <property type="evidence" value="ECO:0007669"/>
    <property type="project" value="InterPro"/>
</dbReference>
<protein>
    <submittedName>
        <fullName evidence="3">Carbohydrate-binding family 9-like protein</fullName>
    </submittedName>
</protein>
<feature type="chain" id="PRO_5032476024" evidence="1">
    <location>
        <begin position="19"/>
        <end position="230"/>
    </location>
</feature>
<dbReference type="SUPFAM" id="SSF49344">
    <property type="entry name" value="CBD9-like"/>
    <property type="match status" value="1"/>
</dbReference>
<name>A0A7S7SPF6_PALFE</name>
<evidence type="ECO:0000259" key="2">
    <source>
        <dbReference type="Pfam" id="PF06452"/>
    </source>
</evidence>
<dbReference type="Proteomes" id="UP000593892">
    <property type="component" value="Chromosome"/>
</dbReference>
<sequence>MKLSLLATILMFSAVAQTPQVSLSKRLKSDTALNVDPNSALWKSAPAVFGENNAKGQPTPGHRSEFRSRWTDKNLYFLFICPYQELYLIQPPVTDKETNKLWEHDAAEIFIGADFEKIWQYREYQVSPQGEWVDLDIDRKEPKPEGGWRWDSGFTVAAHIDKEKKIWYGAMKIPISSITDKTVKPGFDFRVNYYRFQGPPPNRANIAWQPTGPTGNHHIPEAFGLLRLEK</sequence>
<dbReference type="EMBL" id="CP063849">
    <property type="protein sequence ID" value="QOY91551.1"/>
    <property type="molecule type" value="Genomic_DNA"/>
</dbReference>
<dbReference type="InterPro" id="IPR010502">
    <property type="entry name" value="Carb-bd_dom_fam9"/>
</dbReference>
<evidence type="ECO:0000313" key="4">
    <source>
        <dbReference type="Proteomes" id="UP000593892"/>
    </source>
</evidence>
<dbReference type="Gene3D" id="2.60.40.1190">
    <property type="match status" value="1"/>
</dbReference>
<accession>A0A7S7SPF6</accession>
<keyword evidence="4" id="KW-1185">Reference proteome</keyword>
<gene>
    <name evidence="3" type="ORF">IRI77_16870</name>
</gene>
<feature type="domain" description="Carbohydrate-binding" evidence="2">
    <location>
        <begin position="40"/>
        <end position="229"/>
    </location>
</feature>
<dbReference type="Pfam" id="PF06452">
    <property type="entry name" value="CBM9_1"/>
    <property type="match status" value="1"/>
</dbReference>
<proteinExistence type="predicted"/>
<feature type="signal peptide" evidence="1">
    <location>
        <begin position="1"/>
        <end position="18"/>
    </location>
</feature>
<dbReference type="GO" id="GO:0016052">
    <property type="term" value="P:carbohydrate catabolic process"/>
    <property type="evidence" value="ECO:0007669"/>
    <property type="project" value="InterPro"/>
</dbReference>
<dbReference type="GO" id="GO:0004553">
    <property type="term" value="F:hydrolase activity, hydrolyzing O-glycosyl compounds"/>
    <property type="evidence" value="ECO:0007669"/>
    <property type="project" value="InterPro"/>
</dbReference>
<keyword evidence="1" id="KW-0732">Signal</keyword>
<organism evidence="3 4">
    <name type="scientific">Paludibaculum fermentans</name>
    <dbReference type="NCBI Taxonomy" id="1473598"/>
    <lineage>
        <taxon>Bacteria</taxon>
        <taxon>Pseudomonadati</taxon>
        <taxon>Acidobacteriota</taxon>
        <taxon>Terriglobia</taxon>
        <taxon>Bryobacterales</taxon>
        <taxon>Bryobacteraceae</taxon>
        <taxon>Paludibaculum</taxon>
    </lineage>
</organism>
<reference evidence="3 4" key="1">
    <citation type="submission" date="2020-10" db="EMBL/GenBank/DDBJ databases">
        <title>Complete genome sequence of Paludibaculum fermentans P105T, a facultatively anaerobic acidobacterium capable of dissimilatory Fe(III) reduction.</title>
        <authorList>
            <person name="Dedysh S.N."/>
            <person name="Beletsky A.V."/>
            <person name="Kulichevskaya I.S."/>
            <person name="Mardanov A.V."/>
            <person name="Ravin N.V."/>
        </authorList>
    </citation>
    <scope>NUCLEOTIDE SEQUENCE [LARGE SCALE GENOMIC DNA]</scope>
    <source>
        <strain evidence="3 4">P105</strain>
    </source>
</reference>
<dbReference type="CDD" id="cd09620">
    <property type="entry name" value="CBM9_like_3"/>
    <property type="match status" value="1"/>
</dbReference>